<comment type="subcellular location">
    <subcellularLocation>
        <location evidence="2">Cell membrane</location>
        <topology evidence="2">Single-pass membrane protein</topology>
    </subcellularLocation>
</comment>
<protein>
    <recommendedName>
        <fullName evidence="10">Flagellar protein FliL</fullName>
    </recommendedName>
</protein>
<dbReference type="Pfam" id="PF03748">
    <property type="entry name" value="FliL"/>
    <property type="match status" value="1"/>
</dbReference>
<evidence type="ECO:0000256" key="4">
    <source>
        <dbReference type="ARBA" id="ARBA00022475"/>
    </source>
</evidence>
<dbReference type="PANTHER" id="PTHR35091">
    <property type="entry name" value="FLAGELLAR PROTEIN FLIL"/>
    <property type="match status" value="1"/>
</dbReference>
<keyword evidence="12" id="KW-1185">Reference proteome</keyword>
<comment type="similarity">
    <text evidence="3 10">Belongs to the FliL family.</text>
</comment>
<evidence type="ECO:0000256" key="5">
    <source>
        <dbReference type="ARBA" id="ARBA00022500"/>
    </source>
</evidence>
<dbReference type="GO" id="GO:0071978">
    <property type="term" value="P:bacterial-type flagellum-dependent swarming motility"/>
    <property type="evidence" value="ECO:0007669"/>
    <property type="project" value="TreeGrafter"/>
</dbReference>
<dbReference type="InterPro" id="IPR005503">
    <property type="entry name" value="FliL"/>
</dbReference>
<reference evidence="11 12" key="1">
    <citation type="submission" date="2022-11" db="EMBL/GenBank/DDBJ databases">
        <title>Haliovirga abyssi gen. nov., sp. nov., a mesophilic fermentative bacterium isolated from the Iheya North hydrothermal field and the proposal of Haliovirgaceae fam. nov.</title>
        <authorList>
            <person name="Miyazaki U."/>
            <person name="Tame A."/>
            <person name="Miyazaki J."/>
            <person name="Takai K."/>
            <person name="Sawayama S."/>
            <person name="Kitajima M."/>
            <person name="Okamoto A."/>
            <person name="Nakagawa S."/>
        </authorList>
    </citation>
    <scope>NUCLEOTIDE SEQUENCE [LARGE SCALE GENOMIC DNA]</scope>
    <source>
        <strain evidence="11 12">IC12</strain>
    </source>
</reference>
<evidence type="ECO:0000256" key="10">
    <source>
        <dbReference type="RuleBase" id="RU364125"/>
    </source>
</evidence>
<dbReference type="PANTHER" id="PTHR35091:SF2">
    <property type="entry name" value="FLAGELLAR PROTEIN FLIL"/>
    <property type="match status" value="1"/>
</dbReference>
<keyword evidence="5 10" id="KW-0145">Chemotaxis</keyword>
<evidence type="ECO:0000256" key="7">
    <source>
        <dbReference type="ARBA" id="ARBA00022779"/>
    </source>
</evidence>
<evidence type="ECO:0000256" key="2">
    <source>
        <dbReference type="ARBA" id="ARBA00004162"/>
    </source>
</evidence>
<evidence type="ECO:0000256" key="3">
    <source>
        <dbReference type="ARBA" id="ARBA00008281"/>
    </source>
</evidence>
<dbReference type="GO" id="GO:0009425">
    <property type="term" value="C:bacterial-type flagellum basal body"/>
    <property type="evidence" value="ECO:0007669"/>
    <property type="project" value="InterPro"/>
</dbReference>
<accession>A0AAU9DHA6</accession>
<feature type="transmembrane region" description="Helical" evidence="10">
    <location>
        <begin position="12"/>
        <end position="36"/>
    </location>
</feature>
<dbReference type="EMBL" id="AP027059">
    <property type="protein sequence ID" value="BDU50114.1"/>
    <property type="molecule type" value="Genomic_DNA"/>
</dbReference>
<dbReference type="RefSeq" id="WP_307905050.1">
    <property type="nucleotide sequence ID" value="NZ_AP027059.1"/>
</dbReference>
<evidence type="ECO:0000256" key="1">
    <source>
        <dbReference type="ARBA" id="ARBA00002254"/>
    </source>
</evidence>
<keyword evidence="9 10" id="KW-0472">Membrane</keyword>
<sequence>MPDEEKKEMPFITKALIVAILAVVIIILAAGISYFVASKAIKTSSTAQIEGGGKSKKDSKKDKDKNVSGPIVDFGGFTVNLNEKETRYLVCKIQFEIDPTGKDKGKNGQLEVPEKLVILQDRVLTILRSKSIMDLAQDPSLKNLKKEIINAVNKVLEKSKISGVYFTSWIIQ</sequence>
<proteinExistence type="inferred from homology"/>
<keyword evidence="7 10" id="KW-0283">Flagellar rotation</keyword>
<organism evidence="11 12">
    <name type="scientific">Haliovirga abyssi</name>
    <dbReference type="NCBI Taxonomy" id="2996794"/>
    <lineage>
        <taxon>Bacteria</taxon>
        <taxon>Fusobacteriati</taxon>
        <taxon>Fusobacteriota</taxon>
        <taxon>Fusobacteriia</taxon>
        <taxon>Fusobacteriales</taxon>
        <taxon>Haliovirgaceae</taxon>
        <taxon>Haliovirga</taxon>
    </lineage>
</organism>
<dbReference type="Proteomes" id="UP001321582">
    <property type="component" value="Chromosome"/>
</dbReference>
<comment type="function">
    <text evidence="1 10">Controls the rotational direction of flagella during chemotaxis.</text>
</comment>
<dbReference type="GO" id="GO:0005886">
    <property type="term" value="C:plasma membrane"/>
    <property type="evidence" value="ECO:0007669"/>
    <property type="project" value="UniProtKB-SubCell"/>
</dbReference>
<evidence type="ECO:0000256" key="9">
    <source>
        <dbReference type="ARBA" id="ARBA00023136"/>
    </source>
</evidence>
<evidence type="ECO:0000313" key="11">
    <source>
        <dbReference type="EMBL" id="BDU50114.1"/>
    </source>
</evidence>
<name>A0AAU9DHA6_9FUSO</name>
<keyword evidence="8 10" id="KW-1133">Transmembrane helix</keyword>
<dbReference type="AlphaFoldDB" id="A0AAU9DHA6"/>
<evidence type="ECO:0000256" key="8">
    <source>
        <dbReference type="ARBA" id="ARBA00022989"/>
    </source>
</evidence>
<evidence type="ECO:0000313" key="12">
    <source>
        <dbReference type="Proteomes" id="UP001321582"/>
    </source>
</evidence>
<evidence type="ECO:0000256" key="6">
    <source>
        <dbReference type="ARBA" id="ARBA00022692"/>
    </source>
</evidence>
<keyword evidence="4 10" id="KW-1003">Cell membrane</keyword>
<dbReference type="GO" id="GO:0006935">
    <property type="term" value="P:chemotaxis"/>
    <property type="evidence" value="ECO:0007669"/>
    <property type="project" value="UniProtKB-KW"/>
</dbReference>
<keyword evidence="6 10" id="KW-0812">Transmembrane</keyword>
<dbReference type="KEGG" id="haby:HLVA_06830"/>
<gene>
    <name evidence="11" type="ORF">HLVA_06830</name>
</gene>